<reference evidence="2 3" key="1">
    <citation type="submission" date="2015-06" db="EMBL/GenBank/DDBJ databases">
        <title>Draft genome of the ant-associated black yeast Phialophora attae CBS 131958.</title>
        <authorList>
            <person name="Moreno L.F."/>
            <person name="Stielow B.J."/>
            <person name="de Hoog S."/>
            <person name="Vicente V.A."/>
            <person name="Weiss V.A."/>
            <person name="de Vries M."/>
            <person name="Cruz L.M."/>
            <person name="Souza E.M."/>
        </authorList>
    </citation>
    <scope>NUCLEOTIDE SEQUENCE [LARGE SCALE GENOMIC DNA]</scope>
    <source>
        <strain evidence="2 3">CBS 131958</strain>
    </source>
</reference>
<feature type="region of interest" description="Disordered" evidence="1">
    <location>
        <begin position="998"/>
        <end position="1051"/>
    </location>
</feature>
<evidence type="ECO:0000313" key="3">
    <source>
        <dbReference type="Proteomes" id="UP000038010"/>
    </source>
</evidence>
<dbReference type="VEuPathDB" id="FungiDB:AB675_7008"/>
<organism evidence="2 3">
    <name type="scientific">Cyphellophora attinorum</name>
    <dbReference type="NCBI Taxonomy" id="1664694"/>
    <lineage>
        <taxon>Eukaryota</taxon>
        <taxon>Fungi</taxon>
        <taxon>Dikarya</taxon>
        <taxon>Ascomycota</taxon>
        <taxon>Pezizomycotina</taxon>
        <taxon>Eurotiomycetes</taxon>
        <taxon>Chaetothyriomycetidae</taxon>
        <taxon>Chaetothyriales</taxon>
        <taxon>Cyphellophoraceae</taxon>
        <taxon>Cyphellophora</taxon>
    </lineage>
</organism>
<dbReference type="STRING" id="1664694.A0A0N0NPW5"/>
<dbReference type="RefSeq" id="XP_018003194.1">
    <property type="nucleotide sequence ID" value="XM_018147342.1"/>
</dbReference>
<sequence length="1051" mass="116998">MLVRASCISSLYINARCPRTCLRSRKLITAAAKRTYATDSEINEDGVGNAALFSRAQARSAGHPKGDPPSLDLLTRHIGMIYTRKADPISERSEVRRIVDLLPTFEWRSATTHLDTALLMITPRLASLLQEDMSSSQGTTQSFLESVMKRLFPRLWHMKLNEDGYPALNHSGETGGEECLTPEYLRWSQSHKSFSELNAIIGVVDKLPGPQQSSAVFAEGLEGMAYFIGSSRDMTWQERQDSARDAAQLKFRYSSGPLGLSSNGDFELNGIASLAVPMANTLFINGQSSTLRRITWSRSCDTGHRWAHSSATQLTTVDIAVRQSCQLFGDLCLAPLTKFRPITSALGNVISSIEVDGTSQPASRELEAAVDDVRQTTKLAGDATSLPFSNVYAMLRSAAWQTPRKTYKNVFDGQRIHRVTGGGGGWGDRAGILSLEPAVSFDTSGQTSTNAADTPFAAIDFDAPELPDITSALDGLRQRSNDIVQPDDMIAFYHDQAVRNVPNHPSLRMDRYPQQLRDAWHRNNNQQLVLLGTAVDPNYTYAEESSEERQRWTTGDNMSPPVKEFHDTTTEKLAHGELVLIKDRFGVLSERGVALDFIGIRKSTKRRKSKTNSDGSKAPQEADERDAGAGQATANSTSTSTERHGDGDANATIANEDIEPASNIQEGLEQADRLRETDELHTAVDNSDDSTSVRNKDVPNDETPVHIRTLLPVAQSYVVTYASQVDPDNPNRKPSSRKADLPKNWQRMLGMRDMPVGHAQRVLRKSGISKERMKAMIESGELAAALKREQLARAPDAVPESEQPSSEGERINAAAADPKQSQDRARQDQTISRGARLQALRERRERESRSPSSSPYDDEAVAVETPSQDSAAHVIERHHHTELRMDDSTAGSGSNVQTLKHLLGDLTLSDTYKRAALDEALAKGTATAGMVQEWAEARGQVEEQRELANGVRKMVDLISEFERIRKERRKLSRELEKREKAKNKMRIRIKYGNKAMREEEKALKEREKVKKERRDLGHDLAREMARSRKEKAKEKERARERGTWSELFKEM</sequence>
<accession>A0A0N0NPW5</accession>
<evidence type="ECO:0000313" key="2">
    <source>
        <dbReference type="EMBL" id="KPI43231.1"/>
    </source>
</evidence>
<feature type="compositionally biased region" description="Basic and acidic residues" evidence="1">
    <location>
        <begin position="839"/>
        <end position="849"/>
    </location>
</feature>
<evidence type="ECO:0000256" key="1">
    <source>
        <dbReference type="SAM" id="MobiDB-lite"/>
    </source>
</evidence>
<dbReference type="GeneID" id="28739222"/>
<feature type="region of interest" description="Disordered" evidence="1">
    <location>
        <begin position="543"/>
        <end position="564"/>
    </location>
</feature>
<dbReference type="AlphaFoldDB" id="A0A0N0NPW5"/>
<feature type="region of interest" description="Disordered" evidence="1">
    <location>
        <begin position="682"/>
        <end position="702"/>
    </location>
</feature>
<dbReference type="OrthoDB" id="1744869at2759"/>
<gene>
    <name evidence="2" type="ORF">AB675_7008</name>
</gene>
<feature type="region of interest" description="Disordered" evidence="1">
    <location>
        <begin position="723"/>
        <end position="743"/>
    </location>
</feature>
<proteinExistence type="predicted"/>
<protein>
    <submittedName>
        <fullName evidence="2">Uncharacterized protein</fullName>
    </submittedName>
</protein>
<feature type="region of interest" description="Disordered" evidence="1">
    <location>
        <begin position="792"/>
        <end position="870"/>
    </location>
</feature>
<feature type="region of interest" description="Disordered" evidence="1">
    <location>
        <begin position="603"/>
        <end position="663"/>
    </location>
</feature>
<dbReference type="EMBL" id="LFJN01000005">
    <property type="protein sequence ID" value="KPI43231.1"/>
    <property type="molecule type" value="Genomic_DNA"/>
</dbReference>
<name>A0A0N0NPW5_9EURO</name>
<keyword evidence="3" id="KW-1185">Reference proteome</keyword>
<dbReference type="Proteomes" id="UP000038010">
    <property type="component" value="Unassembled WGS sequence"/>
</dbReference>
<comment type="caution">
    <text evidence="2">The sequence shown here is derived from an EMBL/GenBank/DDBJ whole genome shotgun (WGS) entry which is preliminary data.</text>
</comment>